<proteinExistence type="predicted"/>
<protein>
    <submittedName>
        <fullName evidence="1">Uncharacterized protein</fullName>
    </submittedName>
</protein>
<evidence type="ECO:0000313" key="1">
    <source>
        <dbReference type="EMBL" id="QMV15673.1"/>
    </source>
</evidence>
<evidence type="ECO:0000313" key="2">
    <source>
        <dbReference type="Proteomes" id="UP000515264"/>
    </source>
</evidence>
<dbReference type="EMBL" id="CP046268">
    <property type="protein sequence ID" value="QMV15673.1"/>
    <property type="molecule type" value="Genomic_DNA"/>
</dbReference>
<organism evidence="1 2">
    <name type="scientific">Vibrio spartinae</name>
    <dbReference type="NCBI Taxonomy" id="1918945"/>
    <lineage>
        <taxon>Bacteria</taxon>
        <taxon>Pseudomonadati</taxon>
        <taxon>Pseudomonadota</taxon>
        <taxon>Gammaproteobacteria</taxon>
        <taxon>Vibrionales</taxon>
        <taxon>Vibrionaceae</taxon>
        <taxon>Vibrio</taxon>
    </lineage>
</organism>
<accession>A0ABX6R2C7</accession>
<gene>
    <name evidence="1" type="ORF">Vspart_03017</name>
</gene>
<reference evidence="1 2" key="1">
    <citation type="journal article" date="2020" name="J. Nat. Prod.">
        <title>Genomics-Metabolomics Profiling Disclosed Marine Vibrio spartinae 3.6 as a Producer of a New Branched Side Chain Prodigiosin.</title>
        <authorList>
            <person name="Vitale G.A."/>
            <person name="Sciarretta M."/>
            <person name="Palma Esposito F."/>
            <person name="January G.G."/>
            <person name="Giaccio M."/>
            <person name="Bunk B."/>
            <person name="Sproer C."/>
            <person name="Bajerski F."/>
            <person name="Power D."/>
            <person name="Festa C."/>
            <person name="Monti M.C."/>
            <person name="D'Auria M.V."/>
            <person name="de Pascale D."/>
        </authorList>
    </citation>
    <scope>NUCLEOTIDE SEQUENCE [LARGE SCALE GENOMIC DNA]</scope>
    <source>
        <strain evidence="1 2">3.6</strain>
    </source>
</reference>
<name>A0ABX6R2C7_9VIBR</name>
<dbReference type="Proteomes" id="UP000515264">
    <property type="component" value="Chromosome 1"/>
</dbReference>
<sequence>MVFFTNNCVVAVLAQSHRLAMLLCCAQARLVLGKKSSTGDVL</sequence>
<keyword evidence="2" id="KW-1185">Reference proteome</keyword>